<gene>
    <name evidence="1" type="ORF">T472_0214610</name>
</gene>
<comment type="caution">
    <text evidence="1">The sequence shown here is derived from an EMBL/GenBank/DDBJ whole genome shotgun (WGS) entry which is preliminary data.</text>
</comment>
<reference evidence="1 2" key="1">
    <citation type="journal article" date="2014" name="Genome Announc.">
        <title>Genome Sequence of Youngiibacter fragilis, the Type Strain of the Genus Youngiibacter.</title>
        <authorList>
            <person name="Wawrik C.B."/>
            <person name="Callaghan A.V."/>
            <person name="Stamps B.W."/>
            <person name="Wawrik B."/>
        </authorList>
    </citation>
    <scope>NUCLEOTIDE SEQUENCE [LARGE SCALE GENOMIC DNA]</scope>
    <source>
        <strain evidence="1 2">232.1</strain>
    </source>
</reference>
<accession>V7I447</accession>
<dbReference type="AlphaFoldDB" id="V7I447"/>
<sequence>MDHMVSKKIVHSVVKKLQEGLDRQYFEFQVITKGREPFWRKVS</sequence>
<dbReference type="Proteomes" id="UP000017747">
    <property type="component" value="Unassembled WGS sequence"/>
</dbReference>
<organism evidence="1 2">
    <name type="scientific">Youngiibacter fragilis 232.1</name>
    <dbReference type="NCBI Taxonomy" id="994573"/>
    <lineage>
        <taxon>Bacteria</taxon>
        <taxon>Bacillati</taxon>
        <taxon>Bacillota</taxon>
        <taxon>Clostridia</taxon>
        <taxon>Eubacteriales</taxon>
        <taxon>Clostridiaceae</taxon>
        <taxon>Youngiibacter</taxon>
    </lineage>
</organism>
<proteinExistence type="predicted"/>
<protein>
    <submittedName>
        <fullName evidence="1">Uncharacterized protein</fullName>
    </submittedName>
</protein>
<keyword evidence="2" id="KW-1185">Reference proteome</keyword>
<name>V7I447_9CLOT</name>
<dbReference type="STRING" id="994573.T472_0214610"/>
<dbReference type="EMBL" id="AXUN02000198">
    <property type="protein sequence ID" value="ETA79752.1"/>
    <property type="molecule type" value="Genomic_DNA"/>
</dbReference>
<evidence type="ECO:0000313" key="1">
    <source>
        <dbReference type="EMBL" id="ETA79752.1"/>
    </source>
</evidence>
<evidence type="ECO:0000313" key="2">
    <source>
        <dbReference type="Proteomes" id="UP000017747"/>
    </source>
</evidence>